<reference evidence="2" key="1">
    <citation type="submission" date="2014-09" db="EMBL/GenBank/DDBJ databases">
        <authorList>
            <person name="Sharma Rahul"/>
            <person name="Thines Marco"/>
        </authorList>
    </citation>
    <scope>NUCLEOTIDE SEQUENCE [LARGE SCALE GENOMIC DNA]</scope>
</reference>
<organism evidence="1 2">
    <name type="scientific">Ceraceosorus bombacis</name>
    <dbReference type="NCBI Taxonomy" id="401625"/>
    <lineage>
        <taxon>Eukaryota</taxon>
        <taxon>Fungi</taxon>
        <taxon>Dikarya</taxon>
        <taxon>Basidiomycota</taxon>
        <taxon>Ustilaginomycotina</taxon>
        <taxon>Exobasidiomycetes</taxon>
        <taxon>Ceraceosorales</taxon>
        <taxon>Ceraceosoraceae</taxon>
        <taxon>Ceraceosorus</taxon>
    </lineage>
</organism>
<dbReference type="Proteomes" id="UP000054845">
    <property type="component" value="Unassembled WGS sequence"/>
</dbReference>
<accession>A0A0P1BE52</accession>
<keyword evidence="2" id="KW-1185">Reference proteome</keyword>
<evidence type="ECO:0000313" key="2">
    <source>
        <dbReference type="Proteomes" id="UP000054845"/>
    </source>
</evidence>
<sequence>MPEWSRPTCQPGEHFAAHPQVKTFVSATLAIDPSLILAHALSLDTNIPLSHLYVHQIDEIL</sequence>
<dbReference type="AlphaFoldDB" id="A0A0P1BE52"/>
<name>A0A0P1BE52_9BASI</name>
<protein>
    <submittedName>
        <fullName evidence="1">Uncharacterized protein</fullName>
    </submittedName>
</protein>
<evidence type="ECO:0000313" key="1">
    <source>
        <dbReference type="EMBL" id="CEH13896.1"/>
    </source>
</evidence>
<proteinExistence type="predicted"/>
<dbReference type="EMBL" id="CCYA01000233">
    <property type="protein sequence ID" value="CEH13896.1"/>
    <property type="molecule type" value="Genomic_DNA"/>
</dbReference>